<gene>
    <name evidence="1" type="ORF">FM038_008065</name>
</gene>
<name>A0ABX6V6A0_9GAMM</name>
<dbReference type="PANTHER" id="PTHR12110">
    <property type="entry name" value="HYDROXYPYRUVATE ISOMERASE"/>
    <property type="match status" value="1"/>
</dbReference>
<dbReference type="GO" id="GO:0016853">
    <property type="term" value="F:isomerase activity"/>
    <property type="evidence" value="ECO:0007669"/>
    <property type="project" value="UniProtKB-KW"/>
</dbReference>
<accession>A0ABX6V6A0</accession>
<dbReference type="EMBL" id="CP045503">
    <property type="protein sequence ID" value="QPG57397.1"/>
    <property type="molecule type" value="Genomic_DNA"/>
</dbReference>
<dbReference type="RefSeq" id="WP_142872758.1">
    <property type="nucleotide sequence ID" value="NZ_CP045503.2"/>
</dbReference>
<keyword evidence="2" id="KW-1185">Reference proteome</keyword>
<keyword evidence="1" id="KW-0413">Isomerase</keyword>
<proteinExistence type="predicted"/>
<dbReference type="InterPro" id="IPR050312">
    <property type="entry name" value="IolE/XylAMocC-like"/>
</dbReference>
<organism evidence="1 2">
    <name type="scientific">Shewanella eurypsychrophilus</name>
    <dbReference type="NCBI Taxonomy" id="2593656"/>
    <lineage>
        <taxon>Bacteria</taxon>
        <taxon>Pseudomonadati</taxon>
        <taxon>Pseudomonadota</taxon>
        <taxon>Gammaproteobacteria</taxon>
        <taxon>Alteromonadales</taxon>
        <taxon>Shewanellaceae</taxon>
        <taxon>Shewanella</taxon>
    </lineage>
</organism>
<dbReference type="Gene3D" id="3.20.20.150">
    <property type="entry name" value="Divalent-metal-dependent TIM barrel enzymes"/>
    <property type="match status" value="1"/>
</dbReference>
<reference evidence="1" key="1">
    <citation type="submission" date="2021-07" db="EMBL/GenBank/DDBJ databases">
        <title>Shewanella sp. YLB-07 whole genome sequence.</title>
        <authorList>
            <person name="Yu L."/>
        </authorList>
    </citation>
    <scope>NUCLEOTIDE SEQUENCE</scope>
    <source>
        <strain evidence="1">YLB-08</strain>
    </source>
</reference>
<protein>
    <submittedName>
        <fullName evidence="1">Sugar phosphate isomerase/epimerase</fullName>
    </submittedName>
</protein>
<sequence>MTMLPKIGIQLCSVNNELREDLVQTLTLLSAMGFEGVEFAGEFGQFIDDPKGLKRLLDTLGLESCGAHIQLSQFTAESIEGQLKFYRDLGVKLLIVAWDERAWSATNLYELIDELNQLHSRILAYGFQLGFHNHQHEFDQFEQATFWDVIAQSTPQNFVMQMDVGWLVYAGKDPIEYVERFPGRTHSTHYKAKMKQGISSNGLISLLGANTDSWLRLLSANIRVGGTQWIVIEHNECLETRLSYDVIGQAKSQLDKLMKSL</sequence>
<evidence type="ECO:0000313" key="2">
    <source>
        <dbReference type="Proteomes" id="UP000316416"/>
    </source>
</evidence>
<evidence type="ECO:0000313" key="1">
    <source>
        <dbReference type="EMBL" id="QPG57397.1"/>
    </source>
</evidence>
<dbReference type="PANTHER" id="PTHR12110:SF41">
    <property type="entry name" value="INOSOSE DEHYDRATASE"/>
    <property type="match status" value="1"/>
</dbReference>
<dbReference type="SUPFAM" id="SSF51658">
    <property type="entry name" value="Xylose isomerase-like"/>
    <property type="match status" value="1"/>
</dbReference>
<dbReference type="InterPro" id="IPR036237">
    <property type="entry name" value="Xyl_isomerase-like_sf"/>
</dbReference>
<dbReference type="Proteomes" id="UP000316416">
    <property type="component" value="Chromosome"/>
</dbReference>